<evidence type="ECO:0000313" key="2">
    <source>
        <dbReference type="Proteomes" id="UP000284243"/>
    </source>
</evidence>
<dbReference type="PANTHER" id="PTHR33371">
    <property type="entry name" value="INTERMEMBRANE PHOSPHOLIPID TRANSPORT SYSTEM BINDING PROTEIN MLAD-RELATED"/>
    <property type="match status" value="1"/>
</dbReference>
<dbReference type="AlphaFoldDB" id="A0A412TY11"/>
<sequence>MKVKREVKLALTAIAAVVILIWGINFLKAKALFDRNNVFYGIYDRVDGLKVSSSVIYRGYSVGQVSAIQFTGERYDKVLVQFTVGKKLQISSNTIAAIRSADLMGSKAINLIPGDATTYAQSGDTLRTELELGIMEQLNKQLEPLKKKAETVMVSLDTVLVALQEIFSEDANGNIRGSLKSVSRTLDNVEHASGTLNDLLANESSRISKILENINSITGNLENSNANITRSLDNITGISDSLKAVNLANTVRYLNSVLAQTDSIVMKINRGKGTLGGVVNDRDLYYNLTAVSENLNKLLTEFRQNPKRFVNLSLFDFSSGKSTQDTYGIVIAESEEPLALDSELYRKYPDLREMRKNGKYLYLIQTYKNLKQAEKDLKDVNKIFKQSFIVKIQ</sequence>
<gene>
    <name evidence="1" type="ORF">DWW57_02150</name>
</gene>
<protein>
    <submittedName>
        <fullName evidence="1">MCE family protein</fullName>
    </submittedName>
</protein>
<reference evidence="1 2" key="1">
    <citation type="submission" date="2018-08" db="EMBL/GenBank/DDBJ databases">
        <title>A genome reference for cultivated species of the human gut microbiota.</title>
        <authorList>
            <person name="Zou Y."/>
            <person name="Xue W."/>
            <person name="Luo G."/>
        </authorList>
    </citation>
    <scope>NUCLEOTIDE SEQUENCE [LARGE SCALE GENOMIC DNA]</scope>
    <source>
        <strain evidence="1 2">AF16-14</strain>
    </source>
</reference>
<proteinExistence type="predicted"/>
<name>A0A412TY11_9BACT</name>
<dbReference type="InterPro" id="IPR003399">
    <property type="entry name" value="Mce/MlaD"/>
</dbReference>
<dbReference type="RefSeq" id="WP_046404886.1">
    <property type="nucleotide sequence ID" value="NZ_CABJFF010000004.1"/>
</dbReference>
<dbReference type="PROSITE" id="PS50192">
    <property type="entry name" value="T_SNARE"/>
    <property type="match status" value="1"/>
</dbReference>
<organism evidence="1 2">
    <name type="scientific">Odoribacter splanchnicus</name>
    <dbReference type="NCBI Taxonomy" id="28118"/>
    <lineage>
        <taxon>Bacteria</taxon>
        <taxon>Pseudomonadati</taxon>
        <taxon>Bacteroidota</taxon>
        <taxon>Bacteroidia</taxon>
        <taxon>Bacteroidales</taxon>
        <taxon>Odoribacteraceae</taxon>
        <taxon>Odoribacter</taxon>
    </lineage>
</organism>
<dbReference type="PANTHER" id="PTHR33371:SF4">
    <property type="entry name" value="INTERMEMBRANE PHOSPHOLIPID TRANSPORT SYSTEM BINDING PROTEIN MLAD"/>
    <property type="match status" value="1"/>
</dbReference>
<dbReference type="InterPro" id="IPR052336">
    <property type="entry name" value="MlaD_Phospholipid_Transporter"/>
</dbReference>
<evidence type="ECO:0000313" key="1">
    <source>
        <dbReference type="EMBL" id="RGU58669.1"/>
    </source>
</evidence>
<dbReference type="Proteomes" id="UP000284243">
    <property type="component" value="Unassembled WGS sequence"/>
</dbReference>
<comment type="caution">
    <text evidence="1">The sequence shown here is derived from an EMBL/GenBank/DDBJ whole genome shotgun (WGS) entry which is preliminary data.</text>
</comment>
<dbReference type="EMBL" id="QRYC01000002">
    <property type="protein sequence ID" value="RGU58669.1"/>
    <property type="molecule type" value="Genomic_DNA"/>
</dbReference>
<dbReference type="Pfam" id="PF02470">
    <property type="entry name" value="MlaD"/>
    <property type="match status" value="1"/>
</dbReference>
<dbReference type="InterPro" id="IPR000727">
    <property type="entry name" value="T_SNARE_dom"/>
</dbReference>
<accession>A0A412TY11</accession>